<comment type="caution">
    <text evidence="2">The sequence shown here is derived from an EMBL/GenBank/DDBJ whole genome shotgun (WGS) entry which is preliminary data.</text>
</comment>
<evidence type="ECO:0000256" key="1">
    <source>
        <dbReference type="SAM" id="Phobius"/>
    </source>
</evidence>
<protein>
    <submittedName>
        <fullName evidence="2">Uncharacterized protein</fullName>
    </submittedName>
</protein>
<keyword evidence="1" id="KW-0812">Transmembrane</keyword>
<reference evidence="2 3" key="1">
    <citation type="journal article" date="2019" name="Int. J. Syst. Evol. Microbiol.">
        <title>The Global Catalogue of Microorganisms (GCM) 10K type strain sequencing project: providing services to taxonomists for standard genome sequencing and annotation.</title>
        <authorList>
            <consortium name="The Broad Institute Genomics Platform"/>
            <consortium name="The Broad Institute Genome Sequencing Center for Infectious Disease"/>
            <person name="Wu L."/>
            <person name="Ma J."/>
        </authorList>
    </citation>
    <scope>NUCLEOTIDE SEQUENCE [LARGE SCALE GENOMIC DNA]</scope>
    <source>
        <strain evidence="2 3">CGMCC 1.12553</strain>
    </source>
</reference>
<dbReference type="RefSeq" id="WP_267621291.1">
    <property type="nucleotide sequence ID" value="NZ_JAODIW010000006.1"/>
</dbReference>
<name>A0ABD5PG20_9EURY</name>
<keyword evidence="3" id="KW-1185">Reference proteome</keyword>
<evidence type="ECO:0000313" key="2">
    <source>
        <dbReference type="EMBL" id="MFC4359782.1"/>
    </source>
</evidence>
<dbReference type="EMBL" id="JBHSDS010000008">
    <property type="protein sequence ID" value="MFC4359782.1"/>
    <property type="molecule type" value="Genomic_DNA"/>
</dbReference>
<dbReference type="AlphaFoldDB" id="A0ABD5PG20"/>
<feature type="transmembrane region" description="Helical" evidence="1">
    <location>
        <begin position="31"/>
        <end position="51"/>
    </location>
</feature>
<accession>A0ABD5PG20</accession>
<sequence>MPLLKAALFVGYVLAVGAALLRSGSSLGLTLGYLLICLAVLAVLSGTASFVRERLAP</sequence>
<organism evidence="2 3">
    <name type="scientific">Halobium salinum</name>
    <dbReference type="NCBI Taxonomy" id="1364940"/>
    <lineage>
        <taxon>Archaea</taxon>
        <taxon>Methanobacteriati</taxon>
        <taxon>Methanobacteriota</taxon>
        <taxon>Stenosarchaea group</taxon>
        <taxon>Halobacteria</taxon>
        <taxon>Halobacteriales</taxon>
        <taxon>Haloferacaceae</taxon>
        <taxon>Halobium</taxon>
    </lineage>
</organism>
<keyword evidence="1" id="KW-1133">Transmembrane helix</keyword>
<gene>
    <name evidence="2" type="ORF">ACFO0N_17695</name>
</gene>
<keyword evidence="1" id="KW-0472">Membrane</keyword>
<dbReference type="Proteomes" id="UP001595921">
    <property type="component" value="Unassembled WGS sequence"/>
</dbReference>
<evidence type="ECO:0000313" key="3">
    <source>
        <dbReference type="Proteomes" id="UP001595921"/>
    </source>
</evidence>
<proteinExistence type="predicted"/>